<feature type="compositionally biased region" description="Basic and acidic residues" evidence="1">
    <location>
        <begin position="359"/>
        <end position="384"/>
    </location>
</feature>
<organism evidence="2 3">
    <name type="scientific">Halococcus saccharolyticus DSM 5350</name>
    <dbReference type="NCBI Taxonomy" id="1227455"/>
    <lineage>
        <taxon>Archaea</taxon>
        <taxon>Methanobacteriati</taxon>
        <taxon>Methanobacteriota</taxon>
        <taxon>Stenosarchaea group</taxon>
        <taxon>Halobacteria</taxon>
        <taxon>Halobacteriales</taxon>
        <taxon>Halococcaceae</taxon>
        <taxon>Halococcus</taxon>
    </lineage>
</organism>
<feature type="compositionally biased region" description="Low complexity" evidence="1">
    <location>
        <begin position="421"/>
        <end position="433"/>
    </location>
</feature>
<feature type="region of interest" description="Disordered" evidence="1">
    <location>
        <begin position="470"/>
        <end position="553"/>
    </location>
</feature>
<feature type="region of interest" description="Disordered" evidence="1">
    <location>
        <begin position="359"/>
        <end position="438"/>
    </location>
</feature>
<sequence length="641" mass="69228">MTLRLNSAGNPVTGEPRHETEDGTDYLVVPVASSQEQVLSYPDDPNAYDREFLPGDELDEAVGRTNSLPISLDHPTAAPATPPSPATPDSGPTTVGEYRDLRTNSEGNKALGELWLPTDQRDSHGEQYTEAFDTLEDGGEWPVSLGYSIGEIDASGGRYNGQDYDAVQKSLTLDHLALVMNGKARCSVDAGCAAGRANAQPEEWTEAARGTPIGTGDSLTMSDQQTIERDKGRIAGALETLGSAIGVGVETRVNARSEARTPEYDSTLAEDDIDDGEFVSTHWMLDDYIDAYAEESDEDVPADVHSALSPGLSDEAREWITSHTLLGNADAGTESNLLVFNVVSPDGVLHESELRDVLGSDGARETLPEAVRESAREEAQRLLDEEFDDDGDDDRQNACESRDAPDEQSSDESADTDTADTTDTTSDTMTDTLPSDDDMIDYLANETEFDRKNAEKLRGEDCLGLTYERFNAEADAGGETTEGDTTEADTTDSPGEPSIDDTEGNEADAEESRGTSEEPDNEDATVTFESKEELADFVDEQIERRENSKECDDIREEIRANSEQFGEGDLVEANKPTLLSIREMVVDERENAQGDSSADMGPIQTQGPVRQNAELDTENAPDTPVAGDPWGDSGGNTEADD</sequence>
<dbReference type="InParanoid" id="M0MU93"/>
<reference evidence="2 3" key="1">
    <citation type="journal article" date="2014" name="PLoS Genet.">
        <title>Phylogenetically driven sequencing of extremely halophilic archaea reveals strategies for static and dynamic osmo-response.</title>
        <authorList>
            <person name="Becker E.A."/>
            <person name="Seitzer P.M."/>
            <person name="Tritt A."/>
            <person name="Larsen D."/>
            <person name="Krusor M."/>
            <person name="Yao A.I."/>
            <person name="Wu D."/>
            <person name="Madern D."/>
            <person name="Eisen J.A."/>
            <person name="Darling A.E."/>
            <person name="Facciotti M.T."/>
        </authorList>
    </citation>
    <scope>NUCLEOTIDE SEQUENCE [LARGE SCALE GENOMIC DNA]</scope>
    <source>
        <strain evidence="2 3">DSM 5350</strain>
    </source>
</reference>
<dbReference type="OrthoDB" id="70620at2235"/>
<feature type="compositionally biased region" description="Basic and acidic residues" evidence="1">
    <location>
        <begin position="541"/>
        <end position="553"/>
    </location>
</feature>
<evidence type="ECO:0000313" key="3">
    <source>
        <dbReference type="Proteomes" id="UP000011669"/>
    </source>
</evidence>
<dbReference type="AlphaFoldDB" id="M0MU93"/>
<dbReference type="InterPro" id="IPR016913">
    <property type="entry name" value="UCP029215"/>
</dbReference>
<evidence type="ECO:0000256" key="1">
    <source>
        <dbReference type="SAM" id="MobiDB-lite"/>
    </source>
</evidence>
<feature type="compositionally biased region" description="Polar residues" evidence="1">
    <location>
        <begin position="1"/>
        <end position="10"/>
    </location>
</feature>
<feature type="compositionally biased region" description="Acidic residues" evidence="1">
    <location>
        <begin position="498"/>
        <end position="509"/>
    </location>
</feature>
<dbReference type="Pfam" id="PF09979">
    <property type="entry name" value="DUF2213"/>
    <property type="match status" value="1"/>
</dbReference>
<dbReference type="STRING" id="1227455.C449_00995"/>
<gene>
    <name evidence="2" type="ORF">C449_00995</name>
</gene>
<proteinExistence type="predicted"/>
<dbReference type="Proteomes" id="UP000011669">
    <property type="component" value="Unassembled WGS sequence"/>
</dbReference>
<feature type="compositionally biased region" description="Basic and acidic residues" evidence="1">
    <location>
        <begin position="394"/>
        <end position="405"/>
    </location>
</feature>
<feature type="region of interest" description="Disordered" evidence="1">
    <location>
        <begin position="590"/>
        <end position="641"/>
    </location>
</feature>
<protein>
    <submittedName>
        <fullName evidence="2">Uncharacterized protein</fullName>
    </submittedName>
</protein>
<feature type="region of interest" description="Disordered" evidence="1">
    <location>
        <begin position="35"/>
        <end position="99"/>
    </location>
</feature>
<dbReference type="EMBL" id="AOMD01000002">
    <property type="protein sequence ID" value="EMA48005.1"/>
    <property type="molecule type" value="Genomic_DNA"/>
</dbReference>
<dbReference type="PATRIC" id="fig|1227455.4.peg.204"/>
<accession>M0MU93</accession>
<feature type="compositionally biased region" description="Acidic residues" evidence="1">
    <location>
        <begin position="406"/>
        <end position="420"/>
    </location>
</feature>
<keyword evidence="3" id="KW-1185">Reference proteome</keyword>
<name>M0MU93_9EURY</name>
<evidence type="ECO:0000313" key="2">
    <source>
        <dbReference type="EMBL" id="EMA48005.1"/>
    </source>
</evidence>
<feature type="compositionally biased region" description="Acidic residues" evidence="1">
    <location>
        <begin position="481"/>
        <end position="490"/>
    </location>
</feature>
<dbReference type="RefSeq" id="WP_006076005.1">
    <property type="nucleotide sequence ID" value="NZ_AOMD01000002.1"/>
</dbReference>
<comment type="caution">
    <text evidence="2">The sequence shown here is derived from an EMBL/GenBank/DDBJ whole genome shotgun (WGS) entry which is preliminary data.</text>
</comment>
<feature type="region of interest" description="Disordered" evidence="1">
    <location>
        <begin position="1"/>
        <end position="23"/>
    </location>
</feature>